<evidence type="ECO:0000256" key="3">
    <source>
        <dbReference type="ARBA" id="ARBA00022692"/>
    </source>
</evidence>
<keyword evidence="3 7" id="KW-0812">Transmembrane</keyword>
<dbReference type="RefSeq" id="WP_211947108.1">
    <property type="nucleotide sequence ID" value="NZ_CAJPUY010000006.1"/>
</dbReference>
<dbReference type="GO" id="GO:0005886">
    <property type="term" value="C:plasma membrane"/>
    <property type="evidence" value="ECO:0007669"/>
    <property type="project" value="UniProtKB-SubCell"/>
</dbReference>
<evidence type="ECO:0000313" key="9">
    <source>
        <dbReference type="EMBL" id="CAG2139599.1"/>
    </source>
</evidence>
<dbReference type="Proteomes" id="UP000672934">
    <property type="component" value="Unassembled WGS sequence"/>
</dbReference>
<protein>
    <recommendedName>
        <fullName evidence="8">PhoU domain-containing protein</fullName>
    </recommendedName>
</protein>
<dbReference type="Pfam" id="PF02690">
    <property type="entry name" value="Na_Pi_cotrans"/>
    <property type="match status" value="2"/>
</dbReference>
<gene>
    <name evidence="9" type="ORF">LMG31506_02139</name>
</gene>
<comment type="caution">
    <text evidence="9">The sequence shown here is derived from an EMBL/GenBank/DDBJ whole genome shotgun (WGS) entry which is preliminary data.</text>
</comment>
<name>A0A916ISW6_9BURK</name>
<evidence type="ECO:0000259" key="8">
    <source>
        <dbReference type="Pfam" id="PF01895"/>
    </source>
</evidence>
<evidence type="ECO:0000256" key="6">
    <source>
        <dbReference type="SAM" id="MobiDB-lite"/>
    </source>
</evidence>
<dbReference type="InterPro" id="IPR026022">
    <property type="entry name" value="PhoU_dom"/>
</dbReference>
<evidence type="ECO:0000256" key="2">
    <source>
        <dbReference type="ARBA" id="ARBA00022475"/>
    </source>
</evidence>
<proteinExistence type="predicted"/>
<keyword evidence="2" id="KW-1003">Cell membrane</keyword>
<feature type="transmembrane region" description="Helical" evidence="7">
    <location>
        <begin position="246"/>
        <end position="267"/>
    </location>
</feature>
<comment type="subcellular location">
    <subcellularLocation>
        <location evidence="1">Cell membrane</location>
        <topology evidence="1">Multi-pass membrane protein</topology>
    </subcellularLocation>
</comment>
<evidence type="ECO:0000256" key="7">
    <source>
        <dbReference type="SAM" id="Phobius"/>
    </source>
</evidence>
<feature type="transmembrane region" description="Helical" evidence="7">
    <location>
        <begin position="175"/>
        <end position="199"/>
    </location>
</feature>
<dbReference type="Gene3D" id="1.20.58.220">
    <property type="entry name" value="Phosphate transport system protein phou homolog 2, domain 2"/>
    <property type="match status" value="1"/>
</dbReference>
<evidence type="ECO:0000256" key="1">
    <source>
        <dbReference type="ARBA" id="ARBA00004651"/>
    </source>
</evidence>
<dbReference type="NCBIfam" id="TIGR00704">
    <property type="entry name" value="NaPi_cotrn_rel"/>
    <property type="match status" value="1"/>
</dbReference>
<dbReference type="InterPro" id="IPR038078">
    <property type="entry name" value="PhoU-like_sf"/>
</dbReference>
<feature type="transmembrane region" description="Helical" evidence="7">
    <location>
        <begin position="274"/>
        <end position="298"/>
    </location>
</feature>
<dbReference type="SUPFAM" id="SSF109755">
    <property type="entry name" value="PhoU-like"/>
    <property type="match status" value="1"/>
</dbReference>
<dbReference type="NCBIfam" id="NF037997">
    <property type="entry name" value="Na_Pi_symport"/>
    <property type="match status" value="1"/>
</dbReference>
<evidence type="ECO:0000256" key="5">
    <source>
        <dbReference type="ARBA" id="ARBA00023136"/>
    </source>
</evidence>
<feature type="transmembrane region" description="Helical" evidence="7">
    <location>
        <begin position="95"/>
        <end position="121"/>
    </location>
</feature>
<evidence type="ECO:0000256" key="4">
    <source>
        <dbReference type="ARBA" id="ARBA00022989"/>
    </source>
</evidence>
<feature type="region of interest" description="Disordered" evidence="6">
    <location>
        <begin position="540"/>
        <end position="563"/>
    </location>
</feature>
<feature type="transmembrane region" description="Helical" evidence="7">
    <location>
        <begin position="65"/>
        <end position="89"/>
    </location>
</feature>
<dbReference type="GO" id="GO:0044341">
    <property type="term" value="P:sodium-dependent phosphate transport"/>
    <property type="evidence" value="ECO:0007669"/>
    <property type="project" value="InterPro"/>
</dbReference>
<dbReference type="InterPro" id="IPR004633">
    <property type="entry name" value="NaPi_cotrn-rel/YqeW-like"/>
</dbReference>
<keyword evidence="4 7" id="KW-1133">Transmembrane helix</keyword>
<dbReference type="InterPro" id="IPR003841">
    <property type="entry name" value="Na/Pi_transpt"/>
</dbReference>
<feature type="domain" description="PhoU" evidence="8">
    <location>
        <begin position="340"/>
        <end position="422"/>
    </location>
</feature>
<reference evidence="9" key="1">
    <citation type="submission" date="2021-03" db="EMBL/GenBank/DDBJ databases">
        <authorList>
            <person name="Peeters C."/>
        </authorList>
    </citation>
    <scope>NUCLEOTIDE SEQUENCE</scope>
    <source>
        <strain evidence="9">LMG 31506</strain>
    </source>
</reference>
<dbReference type="EMBL" id="CAJPUY010000006">
    <property type="protein sequence ID" value="CAG2139599.1"/>
    <property type="molecule type" value="Genomic_DNA"/>
</dbReference>
<dbReference type="AlphaFoldDB" id="A0A916ISW6"/>
<dbReference type="PANTHER" id="PTHR10010">
    <property type="entry name" value="SOLUTE CARRIER FAMILY 34 SODIUM PHOSPHATE , MEMBER 2-RELATED"/>
    <property type="match status" value="1"/>
</dbReference>
<dbReference type="Pfam" id="PF01895">
    <property type="entry name" value="PhoU"/>
    <property type="match status" value="1"/>
</dbReference>
<evidence type="ECO:0000313" key="10">
    <source>
        <dbReference type="Proteomes" id="UP000672934"/>
    </source>
</evidence>
<organism evidence="9 10">
    <name type="scientific">Cupriavidus yeoncheonensis</name>
    <dbReference type="NCBI Taxonomy" id="1462994"/>
    <lineage>
        <taxon>Bacteria</taxon>
        <taxon>Pseudomonadati</taxon>
        <taxon>Pseudomonadota</taxon>
        <taxon>Betaproteobacteria</taxon>
        <taxon>Burkholderiales</taxon>
        <taxon>Burkholderiaceae</taxon>
        <taxon>Cupriavidus</taxon>
    </lineage>
</organism>
<feature type="transmembrane region" description="Helical" evidence="7">
    <location>
        <begin position="133"/>
        <end position="155"/>
    </location>
</feature>
<sequence length="563" mass="60001">MGVLLHLLSGVALLVWGTNIVKVGILRVYGANLRHVLSTSVANRFTAFVAGLGVTGLVQSSNATAVIVSSFVGQGLIAVAPALAIMLGANVGTAIMVQIFSLDLSWLSPLLIFVGVILHLSWKGSKPGHVGRVLIGLGLITLALELISIATRPMVQAAGVKVLFGTLTGDAALDMLIGAFLTILCYSSLAVVLFCGALASAGVVSIPVALALVLGANLGSGISALLTTSGNNQPGKRVTLGNLLSRLLGCLVALPFLSEAESLLALIDHDPQRLIVNFHLLFNVALAVLLLGATAPLARLCEAILPGRNTGESQVTPRHLDPAALPTPTLALANAAREVLRIGDRIEQMLDNMLRVLRTNDAKLAAATCRIDNEVDDLYTAIKLYLTRISLEALDERDGQRWTEIISLTINLEHAGDIIERVLIDAKEKKIAHNLMFSEAGMQEIAEMHARLVANLRIGLSVFLNGDLKSAQTLMAEKANFRELEQKYARTHLQRVAVQTAESVETSSLHLDVISELKRLNSLFCATAYPVLEQAGVLNRSRMKEDDAPGAPPMQQLSTAARQ</sequence>
<keyword evidence="10" id="KW-1185">Reference proteome</keyword>
<keyword evidence="5 7" id="KW-0472">Membrane</keyword>
<accession>A0A916ISW6</accession>
<feature type="transmembrane region" description="Helical" evidence="7">
    <location>
        <begin position="206"/>
        <end position="226"/>
    </location>
</feature>
<dbReference type="PANTHER" id="PTHR10010:SF39">
    <property type="entry name" value="PHOU DOMAIN-CONTAINING PROTEIN"/>
    <property type="match status" value="1"/>
</dbReference>
<dbReference type="GO" id="GO:0005436">
    <property type="term" value="F:sodium:phosphate symporter activity"/>
    <property type="evidence" value="ECO:0007669"/>
    <property type="project" value="InterPro"/>
</dbReference>